<dbReference type="EMBL" id="AP028947">
    <property type="protein sequence ID" value="BET24773.1"/>
    <property type="molecule type" value="Genomic_DNA"/>
</dbReference>
<accession>A0AA86IZE9</accession>
<evidence type="ECO:0000313" key="1">
    <source>
        <dbReference type="EMBL" id="BET24773.1"/>
    </source>
</evidence>
<keyword evidence="2" id="KW-1185">Reference proteome</keyword>
<dbReference type="AlphaFoldDB" id="A0AA86IZE9"/>
<evidence type="ECO:0000313" key="2">
    <source>
        <dbReference type="Proteomes" id="UP001329151"/>
    </source>
</evidence>
<proteinExistence type="predicted"/>
<name>A0AA86IZE9_9BURK</name>
<dbReference type="Proteomes" id="UP001329151">
    <property type="component" value="Chromosome"/>
</dbReference>
<dbReference type="KEGG" id="lto:RGQ30_02740"/>
<sequence>MPNSEVEKTERRSALIFLKGSSTNNQVKYAKQKELTRQIDNRNTLGFPSEKILADEKTR</sequence>
<protein>
    <submittedName>
        <fullName evidence="1">Uncharacterized protein</fullName>
    </submittedName>
</protein>
<gene>
    <name evidence="1" type="ORF">RGQ30_02740</name>
</gene>
<organism evidence="1 2">
    <name type="scientific">Limnobacter thiooxidans</name>
    <dbReference type="NCBI Taxonomy" id="131080"/>
    <lineage>
        <taxon>Bacteria</taxon>
        <taxon>Pseudomonadati</taxon>
        <taxon>Pseudomonadota</taxon>
        <taxon>Betaproteobacteria</taxon>
        <taxon>Burkholderiales</taxon>
        <taxon>Burkholderiaceae</taxon>
        <taxon>Limnobacter</taxon>
    </lineage>
</organism>
<reference evidence="1 2" key="1">
    <citation type="submission" date="2023-10" db="EMBL/GenBank/DDBJ databases">
        <title>Complete Genome Sequence of Limnobacter thiooxidans CS-K2T, Isolated from freshwater lake sediments in Bavaria, Germany.</title>
        <authorList>
            <person name="Naruki M."/>
            <person name="Watanabe A."/>
            <person name="Warashina T."/>
            <person name="Morita T."/>
            <person name="Arakawa K."/>
        </authorList>
    </citation>
    <scope>NUCLEOTIDE SEQUENCE [LARGE SCALE GENOMIC DNA]</scope>
    <source>
        <strain evidence="1 2">CS-K2</strain>
    </source>
</reference>